<evidence type="ECO:0008006" key="3">
    <source>
        <dbReference type="Google" id="ProtNLM"/>
    </source>
</evidence>
<evidence type="ECO:0000313" key="2">
    <source>
        <dbReference type="Proteomes" id="UP001596002"/>
    </source>
</evidence>
<proteinExistence type="predicted"/>
<reference evidence="2" key="1">
    <citation type="journal article" date="2019" name="Int. J. Syst. Evol. Microbiol.">
        <title>The Global Catalogue of Microorganisms (GCM) 10K type strain sequencing project: providing services to taxonomists for standard genome sequencing and annotation.</title>
        <authorList>
            <consortium name="The Broad Institute Genomics Platform"/>
            <consortium name="The Broad Institute Genome Sequencing Center for Infectious Disease"/>
            <person name="Wu L."/>
            <person name="Ma J."/>
        </authorList>
    </citation>
    <scope>NUCLEOTIDE SEQUENCE [LARGE SCALE GENOMIC DNA]</scope>
    <source>
        <strain evidence="2">WYCCWR 12678</strain>
    </source>
</reference>
<dbReference type="Proteomes" id="UP001596002">
    <property type="component" value="Unassembled WGS sequence"/>
</dbReference>
<sequence length="93" mass="10958">MKGDEVIWPAPVLAKLRSYRNPRFTPEETYDFIAQFMIETEDLLVNPVVGKTYTEEYGKYVGFSRIVVRKFKIYYNRIHNHIVIVGVKFPGEQ</sequence>
<protein>
    <recommendedName>
        <fullName evidence="3">Type II toxin-antitoxin system RelE/ParE family toxin</fullName>
    </recommendedName>
</protein>
<name>A0ABV9PWI4_9BACL</name>
<keyword evidence="2" id="KW-1185">Reference proteome</keyword>
<gene>
    <name evidence="1" type="ORF">ACFO8Q_01885</name>
</gene>
<comment type="caution">
    <text evidence="1">The sequence shown here is derived from an EMBL/GenBank/DDBJ whole genome shotgun (WGS) entry which is preliminary data.</text>
</comment>
<accession>A0ABV9PWI4</accession>
<dbReference type="EMBL" id="JBHSHC010000014">
    <property type="protein sequence ID" value="MFC4766150.1"/>
    <property type="molecule type" value="Genomic_DNA"/>
</dbReference>
<evidence type="ECO:0000313" key="1">
    <source>
        <dbReference type="EMBL" id="MFC4766150.1"/>
    </source>
</evidence>
<organism evidence="1 2">
    <name type="scientific">Effusibacillus consociatus</name>
    <dbReference type="NCBI Taxonomy" id="1117041"/>
    <lineage>
        <taxon>Bacteria</taxon>
        <taxon>Bacillati</taxon>
        <taxon>Bacillota</taxon>
        <taxon>Bacilli</taxon>
        <taxon>Bacillales</taxon>
        <taxon>Alicyclobacillaceae</taxon>
        <taxon>Effusibacillus</taxon>
    </lineage>
</organism>
<dbReference type="RefSeq" id="WP_380023881.1">
    <property type="nucleotide sequence ID" value="NZ_JBHSHC010000014.1"/>
</dbReference>